<feature type="transmembrane region" description="Helical" evidence="2">
    <location>
        <begin position="270"/>
        <end position="292"/>
    </location>
</feature>
<evidence type="ECO:0000313" key="3">
    <source>
        <dbReference type="EMBL" id="SMP46151.1"/>
    </source>
</evidence>
<name>A0ABY1PSZ2_9BACT</name>
<dbReference type="RefSeq" id="WP_283431412.1">
    <property type="nucleotide sequence ID" value="NZ_FXUG01000002.1"/>
</dbReference>
<keyword evidence="2" id="KW-1133">Transmembrane helix</keyword>
<dbReference type="EMBL" id="FXUG01000002">
    <property type="protein sequence ID" value="SMP46151.1"/>
    <property type="molecule type" value="Genomic_DNA"/>
</dbReference>
<evidence type="ECO:0000256" key="2">
    <source>
        <dbReference type="SAM" id="Phobius"/>
    </source>
</evidence>
<feature type="compositionally biased region" description="Polar residues" evidence="1">
    <location>
        <begin position="404"/>
        <end position="417"/>
    </location>
</feature>
<comment type="caution">
    <text evidence="3">The sequence shown here is derived from an EMBL/GenBank/DDBJ whole genome shotgun (WGS) entry which is preliminary data.</text>
</comment>
<evidence type="ECO:0000256" key="1">
    <source>
        <dbReference type="SAM" id="MobiDB-lite"/>
    </source>
</evidence>
<evidence type="ECO:0008006" key="5">
    <source>
        <dbReference type="Google" id="ProtNLM"/>
    </source>
</evidence>
<protein>
    <recommendedName>
        <fullName evidence="5">Transmembrane protein</fullName>
    </recommendedName>
</protein>
<feature type="compositionally biased region" description="Acidic residues" evidence="1">
    <location>
        <begin position="331"/>
        <end position="340"/>
    </location>
</feature>
<feature type="region of interest" description="Disordered" evidence="1">
    <location>
        <begin position="504"/>
        <end position="524"/>
    </location>
</feature>
<sequence length="875" mass="92735">MRLTLRTLLAYLDDMLEEEDTQILQAKIEESGLATELIARIRNSVDHRQIGVLSPDAIGPLENANVMSEYLDSTLAPEQIAEIERLCLESDISLAEAAACHQILTVVLGQPAQVNDALRQRIYDLPLSDALQAMERQNQPAPDVRAAKRANTSLATGQPVADTPQEDSFSSLDFPGSDASTESLGLDSLETGIPTAGGLPGMSGIDSQPTVVRPVGPDDSGVTNAPARLRQGADVGDGESQSEAQIVARTTRAMLERKGHYGGNIRPSRIAPWLVTLAMAGVVLYALGQIFAPLTKRNSRQVGAVALEEIDNGPTSIVVDSPDPETTSEAIGDEPVDSSDNETPSGETVAAASDLESPESSDASSEPTMPDAEMTEPGLTGTDPNDSANLAAESPSLPNDPASVPSSETMTPDTDSISEPGPTAGNATDMPETSTPAMTDVADDSEGSENSTAEPILPTDDVPGDVAADAPPADRTSVVAQLVSNESLVLALGPNGWNRLQTVNATNGDDENAPADTPPANKQPAIVSGQNIIAPALYRSVLTNPDGLEWTLAGPTQATLSLDSSGSVLTEVIDGRLLLASTQPAVTTMLQLGPRLLKIVMPDAQTVLAVELAHIRPSGIDPLQPNNRRAIYTVIAVQGQATIESQLTSADASAVNEGSATLETGTQWQGQGSQPLAITKVDMLPTWIDAGNEKDLKADSARSGLLSFIDDDSLEKSLREAMEFRRVEVAALAGETLLLLGRADVYFGKDGILSRPRQRLFWTEHFQMLRQQMASSATTAATIQNAIKRAELADSDGLFKLLVGYTQDELANGGDAKLVEYLDSASMPVRVLAIENLKAIVGSDLGYRADQENANTRRADIKKWEARLRRGDIRY</sequence>
<accession>A0ABY1PSZ2</accession>
<gene>
    <name evidence="3" type="ORF">SAMN06265222_10274</name>
</gene>
<proteinExistence type="predicted"/>
<feature type="compositionally biased region" description="Low complexity" evidence="1">
    <location>
        <begin position="350"/>
        <end position="367"/>
    </location>
</feature>
<feature type="region of interest" description="Disordered" evidence="1">
    <location>
        <begin position="136"/>
        <end position="208"/>
    </location>
</feature>
<keyword evidence="4" id="KW-1185">Reference proteome</keyword>
<dbReference type="Proteomes" id="UP001158067">
    <property type="component" value="Unassembled WGS sequence"/>
</dbReference>
<organism evidence="3 4">
    <name type="scientific">Neorhodopirellula lusitana</name>
    <dbReference type="NCBI Taxonomy" id="445327"/>
    <lineage>
        <taxon>Bacteria</taxon>
        <taxon>Pseudomonadati</taxon>
        <taxon>Planctomycetota</taxon>
        <taxon>Planctomycetia</taxon>
        <taxon>Pirellulales</taxon>
        <taxon>Pirellulaceae</taxon>
        <taxon>Neorhodopirellula</taxon>
    </lineage>
</organism>
<reference evidence="3 4" key="1">
    <citation type="submission" date="2017-05" db="EMBL/GenBank/DDBJ databases">
        <authorList>
            <person name="Varghese N."/>
            <person name="Submissions S."/>
        </authorList>
    </citation>
    <scope>NUCLEOTIDE SEQUENCE [LARGE SCALE GENOMIC DNA]</scope>
    <source>
        <strain evidence="3 4">DSM 25457</strain>
    </source>
</reference>
<keyword evidence="2" id="KW-0812">Transmembrane</keyword>
<keyword evidence="2" id="KW-0472">Membrane</keyword>
<evidence type="ECO:0000313" key="4">
    <source>
        <dbReference type="Proteomes" id="UP001158067"/>
    </source>
</evidence>
<feature type="region of interest" description="Disordered" evidence="1">
    <location>
        <begin position="314"/>
        <end position="463"/>
    </location>
</feature>